<gene>
    <name evidence="1" type="ORF">LshimejAT787_0410080</name>
</gene>
<proteinExistence type="predicted"/>
<comment type="caution">
    <text evidence="1">The sequence shown here is derived from an EMBL/GenBank/DDBJ whole genome shotgun (WGS) entry which is preliminary data.</text>
</comment>
<evidence type="ECO:0000313" key="2">
    <source>
        <dbReference type="Proteomes" id="UP001063166"/>
    </source>
</evidence>
<sequence>MMLRSNMYRSVECHRKTWKHHKPACNLNVTSSNGLAFQPVRMNILCVAIYDTGPLAWETSFVCAAIVVMKIYQSFSTIDNYGMHATTGT</sequence>
<evidence type="ECO:0000313" key="1">
    <source>
        <dbReference type="EMBL" id="GLB37957.1"/>
    </source>
</evidence>
<dbReference type="EMBL" id="BRPK01000004">
    <property type="protein sequence ID" value="GLB37957.1"/>
    <property type="molecule type" value="Genomic_DNA"/>
</dbReference>
<keyword evidence="2" id="KW-1185">Reference proteome</keyword>
<protein>
    <submittedName>
        <fullName evidence="1">Uncharacterized protein</fullName>
    </submittedName>
</protein>
<dbReference type="Proteomes" id="UP001063166">
    <property type="component" value="Unassembled WGS sequence"/>
</dbReference>
<accession>A0A9P3PKI4</accession>
<reference evidence="1" key="1">
    <citation type="submission" date="2022-07" db="EMBL/GenBank/DDBJ databases">
        <title>The genome of Lyophyllum shimeji provides insight into the initial evolution of ectomycorrhizal fungal genome.</title>
        <authorList>
            <person name="Kobayashi Y."/>
            <person name="Shibata T."/>
            <person name="Hirakawa H."/>
            <person name="Shigenobu S."/>
            <person name="Nishiyama T."/>
            <person name="Yamada A."/>
            <person name="Hasebe M."/>
            <person name="Kawaguchi M."/>
        </authorList>
    </citation>
    <scope>NUCLEOTIDE SEQUENCE</scope>
    <source>
        <strain evidence="1">AT787</strain>
    </source>
</reference>
<organism evidence="1 2">
    <name type="scientific">Lyophyllum shimeji</name>
    <name type="common">Hon-shimeji</name>
    <name type="synonym">Tricholoma shimeji</name>
    <dbReference type="NCBI Taxonomy" id="47721"/>
    <lineage>
        <taxon>Eukaryota</taxon>
        <taxon>Fungi</taxon>
        <taxon>Dikarya</taxon>
        <taxon>Basidiomycota</taxon>
        <taxon>Agaricomycotina</taxon>
        <taxon>Agaricomycetes</taxon>
        <taxon>Agaricomycetidae</taxon>
        <taxon>Agaricales</taxon>
        <taxon>Tricholomatineae</taxon>
        <taxon>Lyophyllaceae</taxon>
        <taxon>Lyophyllum</taxon>
    </lineage>
</organism>
<dbReference type="AlphaFoldDB" id="A0A9P3PKI4"/>
<name>A0A9P3PKI4_LYOSH</name>